<keyword evidence="3" id="KW-1185">Reference proteome</keyword>
<name>A0ABV8LEZ2_9ACTN</name>
<dbReference type="EMBL" id="JBHSAY010000003">
    <property type="protein sequence ID" value="MFC4129280.1"/>
    <property type="molecule type" value="Genomic_DNA"/>
</dbReference>
<dbReference type="InterPro" id="IPR031571">
    <property type="entry name" value="RcpC_dom"/>
</dbReference>
<organism evidence="2 3">
    <name type="scientific">Hamadaea flava</name>
    <dbReference type="NCBI Taxonomy" id="1742688"/>
    <lineage>
        <taxon>Bacteria</taxon>
        <taxon>Bacillati</taxon>
        <taxon>Actinomycetota</taxon>
        <taxon>Actinomycetes</taxon>
        <taxon>Micromonosporales</taxon>
        <taxon>Micromonosporaceae</taxon>
        <taxon>Hamadaea</taxon>
    </lineage>
</organism>
<dbReference type="Proteomes" id="UP001595816">
    <property type="component" value="Unassembled WGS sequence"/>
</dbReference>
<reference evidence="3" key="1">
    <citation type="journal article" date="2019" name="Int. J. Syst. Evol. Microbiol.">
        <title>The Global Catalogue of Microorganisms (GCM) 10K type strain sequencing project: providing services to taxonomists for standard genome sequencing and annotation.</title>
        <authorList>
            <consortium name="The Broad Institute Genomics Platform"/>
            <consortium name="The Broad Institute Genome Sequencing Center for Infectious Disease"/>
            <person name="Wu L."/>
            <person name="Ma J."/>
        </authorList>
    </citation>
    <scope>NUCLEOTIDE SEQUENCE [LARGE SCALE GENOMIC DNA]</scope>
    <source>
        <strain evidence="3">CGMCC 4.7289</strain>
    </source>
</reference>
<feature type="domain" description="Flp pilus assembly protein RcpC/CpaB" evidence="1">
    <location>
        <begin position="117"/>
        <end position="237"/>
    </location>
</feature>
<evidence type="ECO:0000313" key="2">
    <source>
        <dbReference type="EMBL" id="MFC4129280.1"/>
    </source>
</evidence>
<comment type="caution">
    <text evidence="2">The sequence shown here is derived from an EMBL/GenBank/DDBJ whole genome shotgun (WGS) entry which is preliminary data.</text>
</comment>
<proteinExistence type="predicted"/>
<dbReference type="RefSeq" id="WP_253759090.1">
    <property type="nucleotide sequence ID" value="NZ_JAMZDZ010000001.1"/>
</dbReference>
<evidence type="ECO:0000259" key="1">
    <source>
        <dbReference type="Pfam" id="PF16976"/>
    </source>
</evidence>
<evidence type="ECO:0000313" key="3">
    <source>
        <dbReference type="Proteomes" id="UP001595816"/>
    </source>
</evidence>
<gene>
    <name evidence="2" type="ORF">ACFOZ4_01475</name>
</gene>
<protein>
    <submittedName>
        <fullName evidence="2">Flp pilus assembly protein CpaB</fullName>
    </submittedName>
</protein>
<sequence length="257" mass="27275">MTRRIVGILIAIVLAVVGTGAVFAYLIATKNSVAAGQEAVHVRVAKVRIPAGTTGAVIRDRGMTEDVVMPKSSLPEDVMQDISIDLDKLVVTADVQARQLLLKGMFGQATKLSGGIAVPEKMLALSGKFDVEREVGGFVRPGSTVAVFATCDILDAEFKKKYDQNRRRSMVLLPRMEVLAVGAYGEGGQTSTQTAEQRTQLDADGKVTLIVTISANQDDATKFVHATDMGCDLTLALLTDSSVVEVGKAIDNGVPLN</sequence>
<accession>A0ABV8LEZ2</accession>
<dbReference type="Pfam" id="PF16976">
    <property type="entry name" value="RcpC"/>
    <property type="match status" value="1"/>
</dbReference>